<name>A0ABZ2URK6_9CYAN</name>
<dbReference type="EMBL" id="CP150886">
    <property type="protein sequence ID" value="WZB87470.1"/>
    <property type="molecule type" value="Genomic_DNA"/>
</dbReference>
<organism evidence="2 3">
    <name type="scientific">Okeanomitos corallinicola TIOX110</name>
    <dbReference type="NCBI Taxonomy" id="3133117"/>
    <lineage>
        <taxon>Bacteria</taxon>
        <taxon>Bacillati</taxon>
        <taxon>Cyanobacteriota</taxon>
        <taxon>Cyanophyceae</taxon>
        <taxon>Nostocales</taxon>
        <taxon>Aphanizomenonaceae</taxon>
        <taxon>Okeanomitos</taxon>
    </lineage>
</organism>
<keyword evidence="3" id="KW-1185">Reference proteome</keyword>
<evidence type="ECO:0000259" key="1">
    <source>
        <dbReference type="Pfam" id="PF20376"/>
    </source>
</evidence>
<sequence>MSKEIFNNRVAVLATMHQKEKVIAPLLHEYLGINVIVPKNFNTDVFGTFTREIKRPDTQIITAKLKAKAALEITGETIAIASEGSFIPHPSFPYIYANREIIIFLDQENELEIIGEVFSTDTNFNHQIIHNLPAAAEFAQKVGFPEHGLVVWFEKSTSGNPEIIKGINTKERLQESVNFALNNSLDGNLHIETDMRALYNPTRMENIKKATQDLLNKINSCCSQCRTPGFSVTETVKGLPCEICHQPTVLTMAIVYQCQKCNFIDKKLYPQGKQFADPSLCNYCNP</sequence>
<protein>
    <submittedName>
        <fullName evidence="2">DUF6671 family protein</fullName>
    </submittedName>
</protein>
<dbReference type="InterPro" id="IPR046612">
    <property type="entry name" value="DUF6671"/>
</dbReference>
<gene>
    <name evidence="2" type="ORF">WJM97_19175</name>
</gene>
<dbReference type="Proteomes" id="UP001483337">
    <property type="component" value="Chromosome"/>
</dbReference>
<evidence type="ECO:0000313" key="2">
    <source>
        <dbReference type="EMBL" id="WZB87470.1"/>
    </source>
</evidence>
<dbReference type="RefSeq" id="WP_353930383.1">
    <property type="nucleotide sequence ID" value="NZ_CP150886.1"/>
</dbReference>
<evidence type="ECO:0000313" key="3">
    <source>
        <dbReference type="Proteomes" id="UP001483337"/>
    </source>
</evidence>
<reference evidence="2 3" key="1">
    <citation type="submission" date="2024-04" db="EMBL/GenBank/DDBJ databases">
        <title>Okeanomitos corallinicola gen. &amp; sp. nov. (Nostocales, Cyanobacteria), a new toxic marine heterocyst-forming cyanobacterium from a coral reef.</title>
        <authorList>
            <person name="Li H."/>
            <person name="Li R."/>
            <person name="Kang J."/>
            <person name="Hii K.S."/>
            <person name="Mohamed H.F."/>
            <person name="Xu X."/>
            <person name="Luo Z."/>
        </authorList>
    </citation>
    <scope>NUCLEOTIDE SEQUENCE [LARGE SCALE GENOMIC DNA]</scope>
    <source>
        <strain evidence="2 3">TIOX110</strain>
    </source>
</reference>
<dbReference type="Pfam" id="PF20376">
    <property type="entry name" value="DUF6671"/>
    <property type="match status" value="1"/>
</dbReference>
<proteinExistence type="predicted"/>
<feature type="domain" description="DUF6671" evidence="1">
    <location>
        <begin position="66"/>
        <end position="286"/>
    </location>
</feature>
<accession>A0ABZ2URK6</accession>